<organism evidence="2 3">
    <name type="scientific">Olpidium bornovanus</name>
    <dbReference type="NCBI Taxonomy" id="278681"/>
    <lineage>
        <taxon>Eukaryota</taxon>
        <taxon>Fungi</taxon>
        <taxon>Fungi incertae sedis</taxon>
        <taxon>Olpidiomycota</taxon>
        <taxon>Olpidiomycotina</taxon>
        <taxon>Olpidiomycetes</taxon>
        <taxon>Olpidiales</taxon>
        <taxon>Olpidiaceae</taxon>
        <taxon>Olpidium</taxon>
    </lineage>
</organism>
<dbReference type="OrthoDB" id="10251741at2759"/>
<dbReference type="EMBL" id="JAEFCI010011408">
    <property type="protein sequence ID" value="KAG5456642.1"/>
    <property type="molecule type" value="Genomic_DNA"/>
</dbReference>
<gene>
    <name evidence="2" type="ORF">BJ554DRAFT_3562</name>
</gene>
<name>A0A8H7ZNY9_9FUNG</name>
<reference evidence="2 3" key="1">
    <citation type="journal article" name="Sci. Rep.">
        <title>Genome-scale phylogenetic analyses confirm Olpidium as the closest living zoosporic fungus to the non-flagellated, terrestrial fungi.</title>
        <authorList>
            <person name="Chang Y."/>
            <person name="Rochon D."/>
            <person name="Sekimoto S."/>
            <person name="Wang Y."/>
            <person name="Chovatia M."/>
            <person name="Sandor L."/>
            <person name="Salamov A."/>
            <person name="Grigoriev I.V."/>
            <person name="Stajich J.E."/>
            <person name="Spatafora J.W."/>
        </authorList>
    </citation>
    <scope>NUCLEOTIDE SEQUENCE [LARGE SCALE GENOMIC DNA]</scope>
    <source>
        <strain evidence="2">S191</strain>
    </source>
</reference>
<comment type="caution">
    <text evidence="2">The sequence shown here is derived from an EMBL/GenBank/DDBJ whole genome shotgun (WGS) entry which is preliminary data.</text>
</comment>
<keyword evidence="1" id="KW-0175">Coiled coil</keyword>
<protein>
    <submittedName>
        <fullName evidence="2">Uncharacterized protein</fullName>
    </submittedName>
</protein>
<dbReference type="PANTHER" id="PTHR32215">
    <property type="entry name" value="CILIA- AND FLAGELLA-ASSOCIATED PROTEIN 57"/>
    <property type="match status" value="1"/>
</dbReference>
<evidence type="ECO:0000313" key="3">
    <source>
        <dbReference type="Proteomes" id="UP000673691"/>
    </source>
</evidence>
<dbReference type="AlphaFoldDB" id="A0A8H7ZNY9"/>
<feature type="coiled-coil region" evidence="1">
    <location>
        <begin position="88"/>
        <end position="185"/>
    </location>
</feature>
<evidence type="ECO:0000256" key="1">
    <source>
        <dbReference type="SAM" id="Coils"/>
    </source>
</evidence>
<dbReference type="PANTHER" id="PTHR32215:SF0">
    <property type="entry name" value="CILIA- AND FLAGELLA-ASSOCIATED PROTEIN 57"/>
    <property type="match status" value="1"/>
</dbReference>
<evidence type="ECO:0000313" key="2">
    <source>
        <dbReference type="EMBL" id="KAG5456642.1"/>
    </source>
</evidence>
<dbReference type="InterPro" id="IPR052993">
    <property type="entry name" value="CFA-57"/>
</dbReference>
<keyword evidence="3" id="KW-1185">Reference proteome</keyword>
<accession>A0A8H7ZNY9</accession>
<proteinExistence type="predicted"/>
<sequence>MKSENSKYQELEAETRRLQEKWLTQIRDMEVSESSALEELVDHYQWQLQQRQDEICALQGQMEHQQREFESNTEAIDQDADTEVLGLCHEYEQKLYHEKENVQQIKQENQVMKRKFDRLNKDIADNKAGLNKMFLEEKKLHNIIKSLEKDIVGVRREMQERDETIQDKEKRVYDLKKKNQELEKFKFVLDYKITELKKQVEPRDRDIIELSKTIRITANFGLRSFFCPRDFRAAGKAPETADQVVEVRERKREV</sequence>
<dbReference type="Proteomes" id="UP000673691">
    <property type="component" value="Unassembled WGS sequence"/>
</dbReference>